<dbReference type="EMBL" id="CP013068">
    <property type="protein sequence ID" value="ALV27900.1"/>
    <property type="molecule type" value="Genomic_DNA"/>
</dbReference>
<dbReference type="KEGG" id="pphr:APZ00_13190"/>
<dbReference type="InterPro" id="IPR051083">
    <property type="entry name" value="GrpII_Intron_Splice-Mob/Def"/>
</dbReference>
<dbReference type="PANTHER" id="PTHR34047">
    <property type="entry name" value="NUCLEAR INTRON MATURASE 1, MITOCHONDRIAL-RELATED"/>
    <property type="match status" value="1"/>
</dbReference>
<protein>
    <recommendedName>
        <fullName evidence="2">Reverse transcriptase domain-containing protein</fullName>
    </recommendedName>
</protein>
<organism evidence="3 4">
    <name type="scientific">Pannonibacter phragmitetus</name>
    <dbReference type="NCBI Taxonomy" id="121719"/>
    <lineage>
        <taxon>Bacteria</taxon>
        <taxon>Pseudomonadati</taxon>
        <taxon>Pseudomonadota</taxon>
        <taxon>Alphaproteobacteria</taxon>
        <taxon>Hyphomicrobiales</taxon>
        <taxon>Stappiaceae</taxon>
        <taxon>Pannonibacter</taxon>
    </lineage>
</organism>
<proteinExistence type="inferred from homology"/>
<sequence>MVKKEEFTRAAKTAVQNIIKHGDTDIFPLPFESHAFFDRQDELAKLICEYDQNFSDYLTRFPPSNINALTPVSYYGFRWATQMDPIWNAHFLSCVVAISDKIEAARIPIKDRSVFSYRIALNEESGDLFDRDYSWHAFMSTSLEKAEGYEYVVACDVSEFYPRLGHHRLENALLQIAGETEYPKRIMAFLSNFSNTRSFGLPIGGPAARMLSELTINQIDRLLRGAKIEFARFADDFHLFAKSREEAYRYTIFLSEKLFENQGLSLQKSKTRIMTAAEFKATSPISIQAAQEDAEEEGKRAADTHTRTRQLLSFSLRFDPYSPTAEEDYEKLKNEIRQFDILGMLKEELAKSRVHVALSRKIISAVRYLDGKTKDDAVLSIVDNSDIIYPVFSSALIMIDKVYDELGDVAKKEVSKRIIDLIRSDSHVFRVDVHLCFALRVLQHSHNEEVQQLMKDLFESRPSEIIRRDIILIMALWGDWYWLSDLRNRYRQLSASEKRALLVASYSLRDEGRHWRDNIKKELNPFENFILAWAGERVNKDKKGFPL</sequence>
<evidence type="ECO:0000313" key="4">
    <source>
        <dbReference type="Proteomes" id="UP000064921"/>
    </source>
</evidence>
<dbReference type="RefSeq" id="WP_058899199.1">
    <property type="nucleotide sequence ID" value="NZ_CP013068.1"/>
</dbReference>
<dbReference type="Pfam" id="PF00078">
    <property type="entry name" value="RVT_1"/>
    <property type="match status" value="1"/>
</dbReference>
<gene>
    <name evidence="3" type="ORF">APZ00_13190</name>
</gene>
<dbReference type="STRING" id="121719.APZ00_13190"/>
<evidence type="ECO:0000256" key="1">
    <source>
        <dbReference type="ARBA" id="ARBA00034120"/>
    </source>
</evidence>
<evidence type="ECO:0000313" key="3">
    <source>
        <dbReference type="EMBL" id="ALV27900.1"/>
    </source>
</evidence>
<dbReference type="PROSITE" id="PS50878">
    <property type="entry name" value="RT_POL"/>
    <property type="match status" value="1"/>
</dbReference>
<evidence type="ECO:0000259" key="2">
    <source>
        <dbReference type="PROSITE" id="PS50878"/>
    </source>
</evidence>
<name>A0A0U3PK15_9HYPH</name>
<dbReference type="CDD" id="cd01646">
    <property type="entry name" value="RT_Bac_retron_I"/>
    <property type="match status" value="1"/>
</dbReference>
<dbReference type="Proteomes" id="UP000064921">
    <property type="component" value="Chromosome"/>
</dbReference>
<reference evidence="3 4" key="1">
    <citation type="submission" date="2015-10" db="EMBL/GenBank/DDBJ databases">
        <title>The world's first case of liver abscess caused by Pannonibacter phragmitetus.</title>
        <authorList>
            <person name="Ming D."/>
            <person name="Wang M."/>
            <person name="Zhou Y."/>
            <person name="Jiang T."/>
            <person name="Hu S."/>
        </authorList>
    </citation>
    <scope>NUCLEOTIDE SEQUENCE [LARGE SCALE GENOMIC DNA]</scope>
    <source>
        <strain evidence="3 4">31801</strain>
    </source>
</reference>
<dbReference type="InterPro" id="IPR000477">
    <property type="entry name" value="RT_dom"/>
</dbReference>
<keyword evidence="4" id="KW-1185">Reference proteome</keyword>
<comment type="similarity">
    <text evidence="1">Belongs to the bacterial reverse transcriptase family.</text>
</comment>
<accession>A0A0U3PK15</accession>
<dbReference type="PANTHER" id="PTHR34047:SF8">
    <property type="entry name" value="PROTEIN YKFC"/>
    <property type="match status" value="1"/>
</dbReference>
<feature type="domain" description="Reverse transcriptase" evidence="2">
    <location>
        <begin position="1"/>
        <end position="284"/>
    </location>
</feature>
<dbReference type="AlphaFoldDB" id="A0A0U3PK15"/>